<organism evidence="1 2">
    <name type="scientific">Agrobacterium tumefaciens</name>
    <dbReference type="NCBI Taxonomy" id="358"/>
    <lineage>
        <taxon>Bacteria</taxon>
        <taxon>Pseudomonadati</taxon>
        <taxon>Pseudomonadota</taxon>
        <taxon>Alphaproteobacteria</taxon>
        <taxon>Hyphomicrobiales</taxon>
        <taxon>Rhizobiaceae</taxon>
        <taxon>Rhizobium/Agrobacterium group</taxon>
        <taxon>Agrobacterium</taxon>
        <taxon>Agrobacterium tumefaciens complex</taxon>
    </lineage>
</organism>
<name>A0A4D7Z1B7_AGRTU</name>
<gene>
    <name evidence="1" type="ORF">CFBP7129_17545</name>
</gene>
<evidence type="ECO:0000313" key="2">
    <source>
        <dbReference type="Proteomes" id="UP000298649"/>
    </source>
</evidence>
<dbReference type="Proteomes" id="UP000298649">
    <property type="component" value="Chromosome linear"/>
</dbReference>
<reference evidence="1 2" key="1">
    <citation type="submission" date="2019-04" db="EMBL/GenBank/DDBJ databases">
        <title>Complete genome sequence of Agrobacterium tumefaciens CFBP7129.</title>
        <authorList>
            <person name="Haryono M."/>
            <person name="Lin Y.-C."/>
            <person name="Lai E.-M."/>
            <person name="Kuo C.-H."/>
        </authorList>
    </citation>
    <scope>NUCLEOTIDE SEQUENCE [LARGE SCALE GENOMIC DNA]</scope>
    <source>
        <strain evidence="1 2">CFBP7129</strain>
    </source>
</reference>
<proteinExistence type="predicted"/>
<sequence length="309" mass="34469">MDYLPHPARTLFIEATQYERSAQAKAAIEMNIAVTDPSLDHQRRVIARWVDASEQSGATDDQVADMEARAKIFEKIAESVLKSDECSIFDVSALIPKLPKNDVSAFNLRNLVLPGDEAVYIHLGRQEALVVDQTQDLYFEGAYVTQVDDENGDDEGSTFQIALVFSDPEFGALAFDRAIGLTLKRNSDFVRFEIKHTDSVQQSFASMAQNGLVEESQILTAPLNVYRVAYDLVVRSMIYLGLEGRDLELGFFTGAPDKQVRRALKGDENAERYLLENGFPAVQFVGRNIGPIQDLPEPEWGSEPVGFRI</sequence>
<accession>A0A4D7Z1B7</accession>
<dbReference type="AlphaFoldDB" id="A0A4D7Z1B7"/>
<protein>
    <submittedName>
        <fullName evidence="1">Uncharacterized protein</fullName>
    </submittedName>
</protein>
<dbReference type="EMBL" id="CP039923">
    <property type="protein sequence ID" value="QCL96070.1"/>
    <property type="molecule type" value="Genomic_DNA"/>
</dbReference>
<evidence type="ECO:0000313" key="1">
    <source>
        <dbReference type="EMBL" id="QCL96070.1"/>
    </source>
</evidence>
<dbReference type="RefSeq" id="WP_137004902.1">
    <property type="nucleotide sequence ID" value="NZ_CP039923.1"/>
</dbReference>